<evidence type="ECO:0000256" key="1">
    <source>
        <dbReference type="SAM" id="MobiDB-lite"/>
    </source>
</evidence>
<name>A0ABU4LE75_9ACTN</name>
<evidence type="ECO:0000313" key="3">
    <source>
        <dbReference type="EMBL" id="MDX2914082.1"/>
    </source>
</evidence>
<dbReference type="InterPro" id="IPR045569">
    <property type="entry name" value="Metalloprtase-TldD/E_C"/>
</dbReference>
<dbReference type="InterPro" id="IPR036059">
    <property type="entry name" value="TldD/PmbA_sf"/>
</dbReference>
<dbReference type="EMBL" id="JARAVY010000018">
    <property type="protein sequence ID" value="MDX2914082.1"/>
    <property type="molecule type" value="Genomic_DNA"/>
</dbReference>
<evidence type="ECO:0000313" key="4">
    <source>
        <dbReference type="Proteomes" id="UP001271723"/>
    </source>
</evidence>
<accession>A0ABU4LE75</accession>
<dbReference type="PANTHER" id="PTHR43666:SF1">
    <property type="entry name" value="CONSERVED PROTEIN"/>
    <property type="match status" value="1"/>
</dbReference>
<reference evidence="3 4" key="1">
    <citation type="journal article" date="2023" name="Microb. Genom.">
        <title>Mesoterricola silvestris gen. nov., sp. nov., Mesoterricola sediminis sp. nov., Geothrix oryzae sp. nov., Geothrix edaphica sp. nov., Geothrix rubra sp. nov., and Geothrix limicola sp. nov., six novel members of Acidobacteriota isolated from soils.</title>
        <authorList>
            <person name="Weisberg A.J."/>
            <person name="Pearce E."/>
            <person name="Kramer C.G."/>
            <person name="Chang J.H."/>
            <person name="Clarke C.R."/>
        </authorList>
    </citation>
    <scope>NUCLEOTIDE SEQUENCE [LARGE SCALE GENOMIC DNA]</scope>
    <source>
        <strain evidence="3 4">NRRL_B-2795</strain>
    </source>
</reference>
<dbReference type="Pfam" id="PF19289">
    <property type="entry name" value="PmbA_TldD_3rd"/>
    <property type="match status" value="1"/>
</dbReference>
<dbReference type="SUPFAM" id="SSF111283">
    <property type="entry name" value="Putative modulator of DNA gyrase, PmbA/TldD"/>
    <property type="match status" value="1"/>
</dbReference>
<proteinExistence type="predicted"/>
<gene>
    <name evidence="3" type="ORF">PV517_36110</name>
</gene>
<organism evidence="3 4">
    <name type="scientific">Streptomyces griseiscabiei</name>
    <dbReference type="NCBI Taxonomy" id="2993540"/>
    <lineage>
        <taxon>Bacteria</taxon>
        <taxon>Bacillati</taxon>
        <taxon>Actinomycetota</taxon>
        <taxon>Actinomycetes</taxon>
        <taxon>Kitasatosporales</taxon>
        <taxon>Streptomycetaceae</taxon>
        <taxon>Streptomyces</taxon>
    </lineage>
</organism>
<protein>
    <submittedName>
        <fullName evidence="3">Metallopeptidase TldD-related protein</fullName>
    </submittedName>
</protein>
<evidence type="ECO:0000259" key="2">
    <source>
        <dbReference type="Pfam" id="PF19289"/>
    </source>
</evidence>
<dbReference type="PANTHER" id="PTHR43666">
    <property type="entry name" value="TLDD PROTEIN"/>
    <property type="match status" value="1"/>
</dbReference>
<dbReference type="Proteomes" id="UP001271723">
    <property type="component" value="Unassembled WGS sequence"/>
</dbReference>
<feature type="domain" description="Metalloprotease TldD/E C-terminal" evidence="2">
    <location>
        <begin position="222"/>
        <end position="463"/>
    </location>
</feature>
<sequence>MNTPLPPQEIVERALSLSRAAHCDVIVDDTDTAWLRWAGDEITANGASGTRRVTVISAGPGGGAAVSGSVGDRHHLEELVRASEAPTDAPAAAGGTGTAAPEPIRGDGAFDTAGLPEAVPARDRLSALIPELVRARGRSQGALHGFAQHRTGTAWLGTSAGVRRRHRLGTSTLDLYARTPDGSRTAWAGAVADGFHGMDLPGLEAATTGRVRQPLPHRELPPGRYEVLLAPAAVADLMTALYRAGGAADAAEGRTVFARPGGGTRIGDTLAALPLNLRGDPREPGLECRPFVLSHGAVSDAFGEAVQAGADPADNGMPLAATYWMKDGVLTSLSASRADAARLGLPVRPAVGNLVLDGGADRSLAEMIRSTRRALLVGCLWYIRPTDAGTLTLTGLTRDGVHLVEDGRVTAYVNDFRFAESPVSLLSRAVEAGRTERAPARESGMHFPRTAMPPLRVPDFRFTAQAPSADG</sequence>
<comment type="caution">
    <text evidence="3">The sequence shown here is derived from an EMBL/GenBank/DDBJ whole genome shotgun (WGS) entry which is preliminary data.</text>
</comment>
<keyword evidence="4" id="KW-1185">Reference proteome</keyword>
<feature type="compositionally biased region" description="Low complexity" evidence="1">
    <location>
        <begin position="85"/>
        <end position="101"/>
    </location>
</feature>
<feature type="region of interest" description="Disordered" evidence="1">
    <location>
        <begin position="83"/>
        <end position="114"/>
    </location>
</feature>
<dbReference type="RefSeq" id="WP_256964055.1">
    <property type="nucleotide sequence ID" value="NZ_JAGJBZ010000001.1"/>
</dbReference>